<accession>A0A367J1P7</accession>
<dbReference type="PANTHER" id="PTHR19308:SF14">
    <property type="entry name" value="START DOMAIN-CONTAINING PROTEIN"/>
    <property type="match status" value="1"/>
</dbReference>
<dbReference type="Pfam" id="PF18564">
    <property type="entry name" value="Glyco_hydro_5_C"/>
    <property type="match status" value="1"/>
</dbReference>
<feature type="domain" description="START" evidence="1">
    <location>
        <begin position="42"/>
        <end position="187"/>
    </location>
</feature>
<protein>
    <recommendedName>
        <fullName evidence="1">START domain-containing protein</fullName>
    </recommendedName>
</protein>
<dbReference type="InterPro" id="IPR023393">
    <property type="entry name" value="START-like_dom_sf"/>
</dbReference>
<dbReference type="PANTHER" id="PTHR19308">
    <property type="entry name" value="PHOSPHATIDYLCHOLINE TRANSFER PROTEIN"/>
    <property type="match status" value="1"/>
</dbReference>
<evidence type="ECO:0000313" key="3">
    <source>
        <dbReference type="Proteomes" id="UP000253551"/>
    </source>
</evidence>
<dbReference type="Proteomes" id="UP000253551">
    <property type="component" value="Unassembled WGS sequence"/>
</dbReference>
<reference evidence="2 3" key="1">
    <citation type="journal article" date="2018" name="G3 (Bethesda)">
        <title>Phylogenetic and Phylogenomic Definition of Rhizopus Species.</title>
        <authorList>
            <person name="Gryganskyi A.P."/>
            <person name="Golan J."/>
            <person name="Dolatabadi S."/>
            <person name="Mondo S."/>
            <person name="Robb S."/>
            <person name="Idnurm A."/>
            <person name="Muszewska A."/>
            <person name="Steczkiewicz K."/>
            <person name="Masonjones S."/>
            <person name="Liao H.L."/>
            <person name="Gajdeczka M.T."/>
            <person name="Anike F."/>
            <person name="Vuek A."/>
            <person name="Anishchenko I.M."/>
            <person name="Voigt K."/>
            <person name="de Hoog G.S."/>
            <person name="Smith M.E."/>
            <person name="Heitman J."/>
            <person name="Vilgalys R."/>
            <person name="Stajich J.E."/>
        </authorList>
    </citation>
    <scope>NUCLEOTIDE SEQUENCE [LARGE SCALE GENOMIC DNA]</scope>
    <source>
        <strain evidence="2 3">LSU 92-RS-03</strain>
    </source>
</reference>
<dbReference type="InterPro" id="IPR051213">
    <property type="entry name" value="START_lipid_transfer"/>
</dbReference>
<dbReference type="EMBL" id="PJQM01004616">
    <property type="protein sequence ID" value="RCH83864.1"/>
    <property type="molecule type" value="Genomic_DNA"/>
</dbReference>
<sequence>YEDGNLIENLNDTTSLTYECIKSATGKLVTPLDSEENKMPFIRVDSTIYGSWTAEQLCSVVHCSGARKIWDTLFENGEIVERFSQKDYLVHWHLGSSRMQSLANTDVSAVTTIETESAGTIYTASTSVSDPEIPLDKSKSCIRAHIDLYGWSFRPNLDDQGKTVSIEARFVCNIDFKYPVPKQIMEAQINAWMHSIENLQNYLSQYNCPPYIRRVAGKVKWEAFDAVANYYQVIYTAKHQPSSSYRIKRKETRWCTEIRFHKDMFPHGLDIQVSPETSMQCQVLFDHQTIKIFTANDSVEGKQVSLTLKPLEDDTFDYTTYKYNHVLSKDVKETKIPKENKKYFSSTETQTFEGN</sequence>
<dbReference type="InterPro" id="IPR002913">
    <property type="entry name" value="START_lipid-bd_dom"/>
</dbReference>
<dbReference type="GO" id="GO:0005737">
    <property type="term" value="C:cytoplasm"/>
    <property type="evidence" value="ECO:0007669"/>
    <property type="project" value="UniProtKB-ARBA"/>
</dbReference>
<feature type="non-terminal residue" evidence="2">
    <location>
        <position position="1"/>
    </location>
</feature>
<dbReference type="STRING" id="4846.A0A367J1P7"/>
<dbReference type="Gene3D" id="3.30.530.20">
    <property type="match status" value="1"/>
</dbReference>
<gene>
    <name evidence="2" type="ORF">CU098_005634</name>
</gene>
<dbReference type="OrthoDB" id="196858at2759"/>
<name>A0A367J1P7_RHIST</name>
<proteinExistence type="predicted"/>
<keyword evidence="3" id="KW-1185">Reference proteome</keyword>
<dbReference type="Pfam" id="PF01852">
    <property type="entry name" value="START"/>
    <property type="match status" value="1"/>
</dbReference>
<dbReference type="AlphaFoldDB" id="A0A367J1P7"/>
<evidence type="ECO:0000259" key="1">
    <source>
        <dbReference type="PROSITE" id="PS50848"/>
    </source>
</evidence>
<dbReference type="InterPro" id="IPR041036">
    <property type="entry name" value="GH5_C"/>
</dbReference>
<dbReference type="SUPFAM" id="SSF55961">
    <property type="entry name" value="Bet v1-like"/>
    <property type="match status" value="1"/>
</dbReference>
<evidence type="ECO:0000313" key="2">
    <source>
        <dbReference type="EMBL" id="RCH83864.1"/>
    </source>
</evidence>
<comment type="caution">
    <text evidence="2">The sequence shown here is derived from an EMBL/GenBank/DDBJ whole genome shotgun (WGS) entry which is preliminary data.</text>
</comment>
<dbReference type="GO" id="GO:0008289">
    <property type="term" value="F:lipid binding"/>
    <property type="evidence" value="ECO:0007669"/>
    <property type="project" value="InterPro"/>
</dbReference>
<dbReference type="PROSITE" id="PS50848">
    <property type="entry name" value="START"/>
    <property type="match status" value="1"/>
</dbReference>
<organism evidence="2 3">
    <name type="scientific">Rhizopus stolonifer</name>
    <name type="common">Rhizopus nigricans</name>
    <dbReference type="NCBI Taxonomy" id="4846"/>
    <lineage>
        <taxon>Eukaryota</taxon>
        <taxon>Fungi</taxon>
        <taxon>Fungi incertae sedis</taxon>
        <taxon>Mucoromycota</taxon>
        <taxon>Mucoromycotina</taxon>
        <taxon>Mucoromycetes</taxon>
        <taxon>Mucorales</taxon>
        <taxon>Mucorineae</taxon>
        <taxon>Rhizopodaceae</taxon>
        <taxon>Rhizopus</taxon>
    </lineage>
</organism>